<gene>
    <name evidence="4" type="ORF">SAMN04489750_2053</name>
</gene>
<dbReference type="RefSeq" id="WP_109685524.1">
    <property type="nucleotide sequence ID" value="NZ_QGDN01000001.1"/>
</dbReference>
<dbReference type="CDD" id="cd03143">
    <property type="entry name" value="A4_beta-galactosidase_middle_domain"/>
    <property type="match status" value="1"/>
</dbReference>
<organism evidence="4 5">
    <name type="scientific">Branchiibius hedensis</name>
    <dbReference type="NCBI Taxonomy" id="672460"/>
    <lineage>
        <taxon>Bacteria</taxon>
        <taxon>Bacillati</taxon>
        <taxon>Actinomycetota</taxon>
        <taxon>Actinomycetes</taxon>
        <taxon>Micrococcales</taxon>
        <taxon>Dermacoccaceae</taxon>
        <taxon>Branchiibius</taxon>
    </lineage>
</organism>
<protein>
    <submittedName>
        <fullName evidence="4">Endo-1,4-beta-mannosidase</fullName>
    </submittedName>
</protein>
<evidence type="ECO:0000313" key="4">
    <source>
        <dbReference type="EMBL" id="SSA34728.1"/>
    </source>
</evidence>
<proteinExistence type="predicted"/>
<keyword evidence="1" id="KW-0378">Hydrolase</keyword>
<dbReference type="SUPFAM" id="SSF51445">
    <property type="entry name" value="(Trans)glycosidases"/>
    <property type="match status" value="1"/>
</dbReference>
<dbReference type="GO" id="GO:0000272">
    <property type="term" value="P:polysaccharide catabolic process"/>
    <property type="evidence" value="ECO:0007669"/>
    <property type="project" value="InterPro"/>
</dbReference>
<evidence type="ECO:0000256" key="2">
    <source>
        <dbReference type="ARBA" id="ARBA00023295"/>
    </source>
</evidence>
<dbReference type="InterPro" id="IPR001547">
    <property type="entry name" value="Glyco_hydro_5"/>
</dbReference>
<reference evidence="5" key="1">
    <citation type="submission" date="2016-10" db="EMBL/GenBank/DDBJ databases">
        <authorList>
            <person name="Varghese N."/>
            <person name="Submissions S."/>
        </authorList>
    </citation>
    <scope>NUCLEOTIDE SEQUENCE [LARGE SCALE GENOMIC DNA]</scope>
    <source>
        <strain evidence="5">DSM 22951</strain>
    </source>
</reference>
<dbReference type="EMBL" id="UESZ01000001">
    <property type="protein sequence ID" value="SSA34728.1"/>
    <property type="molecule type" value="Genomic_DNA"/>
</dbReference>
<dbReference type="AlphaFoldDB" id="A0A2Y8ZTY3"/>
<evidence type="ECO:0000256" key="1">
    <source>
        <dbReference type="ARBA" id="ARBA00022801"/>
    </source>
</evidence>
<keyword evidence="2" id="KW-0326">Glycosidase</keyword>
<sequence>MSTSSHRSVPRPSSCVRSLDGHPQVWLGANFWSRSGGPFMWHSYDADLVRTELRTLHEHGLGVTRSFLFWPHAVPEPGVLDEDVLDRFADFLDAHHELGMQTIPTFLVGHMSGENWDPAWRAGRDVYGDVWMVAQQAWYIEAVTQRFADHPAVCGWLISNEMPNYDRSGDRATVSSWARIVAHAVRAGGGRQPLSFGDGAWGVEVTGADNGFSVRDLAALSDFVGPHVYPMGDDPVRQHVKAAFICELTTVAGLPVVLEEFGVTSDFTSDEHAADYYRQVLHLSLLAGATGWLAWNNTDFDNLGDRDPYRHQPFEQHFGLTDVTGQAKPQLLEMHRFEQVLEAIDLPRCRRAPSPVALLVSAYLDAPDNWFVDPVHRTDVFRNAEQAYIALREAGLAPAVIRESDGLPAEPAVWILPSTKAVTTPTWHRLRELALSGATVFASYGTGDAQAQRGPWWTGMEPLFGARHTLRYGLVEPIVDDEVLVRFDEDFGDIEAGETITIPVAGSRDGRAILPVESTEATVVARDQHGRPVLLRATRGAGRAVLCTLPLEYFAASRPHANPDPTWRIYQALGRETGVLSAESVSEPRLMTDRLIHQDGRTFEWFVNASDEAVTYHPNPNLTTLQGHSVTPQRIIAPYGVDVLINPSTAGASS</sequence>
<accession>A0A2Y8ZTY3</accession>
<dbReference type="GO" id="GO:0004553">
    <property type="term" value="F:hydrolase activity, hydrolyzing O-glycosyl compounds"/>
    <property type="evidence" value="ECO:0007669"/>
    <property type="project" value="InterPro"/>
</dbReference>
<evidence type="ECO:0000259" key="3">
    <source>
        <dbReference type="Pfam" id="PF00150"/>
    </source>
</evidence>
<dbReference type="Gene3D" id="3.20.20.80">
    <property type="entry name" value="Glycosidases"/>
    <property type="match status" value="1"/>
</dbReference>
<evidence type="ECO:0000313" key="5">
    <source>
        <dbReference type="Proteomes" id="UP000250028"/>
    </source>
</evidence>
<dbReference type="Pfam" id="PF00150">
    <property type="entry name" value="Cellulase"/>
    <property type="match status" value="1"/>
</dbReference>
<feature type="domain" description="Glycoside hydrolase family 5" evidence="3">
    <location>
        <begin position="54"/>
        <end position="298"/>
    </location>
</feature>
<keyword evidence="5" id="KW-1185">Reference proteome</keyword>
<dbReference type="InterPro" id="IPR029062">
    <property type="entry name" value="Class_I_gatase-like"/>
</dbReference>
<name>A0A2Y8ZTY3_9MICO</name>
<dbReference type="Gene3D" id="3.40.50.880">
    <property type="match status" value="1"/>
</dbReference>
<dbReference type="OrthoDB" id="9762066at2"/>
<dbReference type="InterPro" id="IPR017853">
    <property type="entry name" value="GH"/>
</dbReference>
<dbReference type="Proteomes" id="UP000250028">
    <property type="component" value="Unassembled WGS sequence"/>
</dbReference>